<keyword evidence="16" id="KW-1185">Reference proteome</keyword>
<dbReference type="InterPro" id="IPR004101">
    <property type="entry name" value="Mur_ligase_C"/>
</dbReference>
<keyword evidence="8 10" id="KW-0131">Cell cycle</keyword>
<feature type="domain" description="Mur ligase central" evidence="14">
    <location>
        <begin position="106"/>
        <end position="295"/>
    </location>
</feature>
<evidence type="ECO:0000256" key="6">
    <source>
        <dbReference type="ARBA" id="ARBA00022960"/>
    </source>
</evidence>
<evidence type="ECO:0000259" key="14">
    <source>
        <dbReference type="Pfam" id="PF08245"/>
    </source>
</evidence>
<keyword evidence="6 10" id="KW-0133">Cell shape</keyword>
<dbReference type="Pfam" id="PF08245">
    <property type="entry name" value="Mur_ligase_M"/>
    <property type="match status" value="1"/>
</dbReference>
<dbReference type="InterPro" id="IPR036565">
    <property type="entry name" value="Mur-like_cat_sf"/>
</dbReference>
<keyword evidence="1 10" id="KW-0963">Cytoplasm</keyword>
<sequence length="462" mass="48707">MNGPFSLSELATALSARLIGGSCDVQGVSTDTRNICAGDLFIALRGEHFDAHDFVTQAVADGAVAVVVEHEVDVDVPQLVVSNTRMALGNTAAYNRDRFSGSMFAVTGSSGKTTVKEMLASINRLRGQTLATQGNLNNDIGVPLTLLRLSVGDRYGVIEMGASGAHEIAYSTHLTKPDVAILNNAFGAHLEGFGSLRGVVQAKAEIFEGLSESGTAVVNLDDPHADIWLSMLQQQPVMTFSTEDREASVFASDICLQPNGCYAFGLNYRGQQYPLSLAVMGRHNVSNALAAAAAVLADGCQPDVAVQGLSEFQGVAGRMRPIQLDKSTLIIDDSYNANPDAVKAAIDALSELEGEKVLVLGDMGELGAGADEKHREVGEFAATRPIDLLLSCGTLCAATHDGFIVAGGNNARHFNDKAELLSYLRQLPKRKRSVLVKGSRSAGMDQIVTGLTKTGSTDGGSH</sequence>
<feature type="domain" description="Mur ligase N-terminal catalytic" evidence="12">
    <location>
        <begin position="25"/>
        <end position="83"/>
    </location>
</feature>
<evidence type="ECO:0000313" key="16">
    <source>
        <dbReference type="Proteomes" id="UP001059950"/>
    </source>
</evidence>
<feature type="domain" description="Mur ligase C-terminal" evidence="13">
    <location>
        <begin position="317"/>
        <end position="440"/>
    </location>
</feature>
<feature type="binding site" evidence="10">
    <location>
        <begin position="108"/>
        <end position="114"/>
    </location>
    <ligand>
        <name>ATP</name>
        <dbReference type="ChEBI" id="CHEBI:30616"/>
    </ligand>
</feature>
<dbReference type="Proteomes" id="UP001059950">
    <property type="component" value="Chromosome"/>
</dbReference>
<dbReference type="EC" id="6.3.2.10" evidence="10 11"/>
<gene>
    <name evidence="10 15" type="primary">murF</name>
    <name evidence="15" type="ORF">KDX31_13785</name>
</gene>
<evidence type="ECO:0000256" key="2">
    <source>
        <dbReference type="ARBA" id="ARBA00022598"/>
    </source>
</evidence>
<dbReference type="InterPro" id="IPR036615">
    <property type="entry name" value="Mur_ligase_C_dom_sf"/>
</dbReference>
<evidence type="ECO:0000256" key="11">
    <source>
        <dbReference type="RuleBase" id="RU004136"/>
    </source>
</evidence>
<dbReference type="Pfam" id="PF02875">
    <property type="entry name" value="Mur_ligase_C"/>
    <property type="match status" value="1"/>
</dbReference>
<dbReference type="InterPro" id="IPR000713">
    <property type="entry name" value="Mur_ligase_N"/>
</dbReference>
<evidence type="ECO:0000259" key="13">
    <source>
        <dbReference type="Pfam" id="PF02875"/>
    </source>
</evidence>
<dbReference type="InterPro" id="IPR013221">
    <property type="entry name" value="Mur_ligase_cen"/>
</dbReference>
<dbReference type="InterPro" id="IPR005863">
    <property type="entry name" value="UDP-N-AcMur_synth"/>
</dbReference>
<comment type="function">
    <text evidence="10 11">Involved in cell wall formation. Catalyzes the final step in the synthesis of UDP-N-acetylmuramoyl-pentapeptide, the precursor of murein.</text>
</comment>
<keyword evidence="4 10" id="KW-0547">Nucleotide-binding</keyword>
<comment type="catalytic activity">
    <reaction evidence="10 11">
        <text>D-alanyl-D-alanine + UDP-N-acetyl-alpha-D-muramoyl-L-alanyl-gamma-D-glutamyl-meso-2,6-diaminopimelate + ATP = UDP-N-acetyl-alpha-D-muramoyl-L-alanyl-gamma-D-glutamyl-meso-2,6-diaminopimeloyl-D-alanyl-D-alanine + ADP + phosphate + H(+)</text>
        <dbReference type="Rhea" id="RHEA:28374"/>
        <dbReference type="ChEBI" id="CHEBI:15378"/>
        <dbReference type="ChEBI" id="CHEBI:30616"/>
        <dbReference type="ChEBI" id="CHEBI:43474"/>
        <dbReference type="ChEBI" id="CHEBI:57822"/>
        <dbReference type="ChEBI" id="CHEBI:61386"/>
        <dbReference type="ChEBI" id="CHEBI:83905"/>
        <dbReference type="ChEBI" id="CHEBI:456216"/>
        <dbReference type="EC" id="6.3.2.10"/>
    </reaction>
</comment>
<dbReference type="Pfam" id="PF01225">
    <property type="entry name" value="Mur_ligase"/>
    <property type="match status" value="1"/>
</dbReference>
<keyword evidence="2 10" id="KW-0436">Ligase</keyword>
<dbReference type="SUPFAM" id="SSF53244">
    <property type="entry name" value="MurD-like peptide ligases, peptide-binding domain"/>
    <property type="match status" value="1"/>
</dbReference>
<dbReference type="EMBL" id="CP073344">
    <property type="protein sequence ID" value="UTW02417.1"/>
    <property type="molecule type" value="Genomic_DNA"/>
</dbReference>
<protein>
    <recommendedName>
        <fullName evidence="10 11">UDP-N-acetylmuramoyl-tripeptide--D-alanyl-D-alanine ligase</fullName>
        <ecNumber evidence="10 11">6.3.2.10</ecNumber>
    </recommendedName>
    <alternativeName>
        <fullName evidence="10">D-alanyl-D-alanine-adding enzyme</fullName>
    </alternativeName>
</protein>
<evidence type="ECO:0000256" key="3">
    <source>
        <dbReference type="ARBA" id="ARBA00022618"/>
    </source>
</evidence>
<accession>A0ABY5GT08</accession>
<dbReference type="SUPFAM" id="SSF53623">
    <property type="entry name" value="MurD-like peptide ligases, catalytic domain"/>
    <property type="match status" value="1"/>
</dbReference>
<name>A0ABY5GT08_9GAMM</name>
<evidence type="ECO:0000313" key="15">
    <source>
        <dbReference type="EMBL" id="UTW02417.1"/>
    </source>
</evidence>
<dbReference type="NCBIfam" id="TIGR01143">
    <property type="entry name" value="murF"/>
    <property type="match status" value="1"/>
</dbReference>
<dbReference type="HAMAP" id="MF_02019">
    <property type="entry name" value="MurF"/>
    <property type="match status" value="1"/>
</dbReference>
<keyword evidence="7 10" id="KW-0573">Peptidoglycan synthesis</keyword>
<dbReference type="InterPro" id="IPR051046">
    <property type="entry name" value="MurCDEF_CellWall_CoF430Synth"/>
</dbReference>
<dbReference type="InterPro" id="IPR035911">
    <property type="entry name" value="MurE/MurF_N"/>
</dbReference>
<comment type="subcellular location">
    <subcellularLocation>
        <location evidence="10 11">Cytoplasm</location>
    </subcellularLocation>
</comment>
<dbReference type="Gene3D" id="3.40.1390.10">
    <property type="entry name" value="MurE/MurF, N-terminal domain"/>
    <property type="match status" value="1"/>
</dbReference>
<evidence type="ECO:0000259" key="12">
    <source>
        <dbReference type="Pfam" id="PF01225"/>
    </source>
</evidence>
<dbReference type="Gene3D" id="3.40.1190.10">
    <property type="entry name" value="Mur-like, catalytic domain"/>
    <property type="match status" value="1"/>
</dbReference>
<dbReference type="GO" id="GO:0016874">
    <property type="term" value="F:ligase activity"/>
    <property type="evidence" value="ECO:0007669"/>
    <property type="project" value="UniProtKB-KW"/>
</dbReference>
<evidence type="ECO:0000256" key="8">
    <source>
        <dbReference type="ARBA" id="ARBA00023306"/>
    </source>
</evidence>
<organism evidence="15 16">
    <name type="scientific">Amphritea atlantica</name>
    <dbReference type="NCBI Taxonomy" id="355243"/>
    <lineage>
        <taxon>Bacteria</taxon>
        <taxon>Pseudomonadati</taxon>
        <taxon>Pseudomonadota</taxon>
        <taxon>Gammaproteobacteria</taxon>
        <taxon>Oceanospirillales</taxon>
        <taxon>Oceanospirillaceae</taxon>
        <taxon>Amphritea</taxon>
    </lineage>
</organism>
<keyword evidence="3 10" id="KW-0132">Cell division</keyword>
<comment type="similarity">
    <text evidence="10">Belongs to the MurCDEF family. MurF subfamily.</text>
</comment>
<proteinExistence type="inferred from homology"/>
<evidence type="ECO:0000256" key="9">
    <source>
        <dbReference type="ARBA" id="ARBA00023316"/>
    </source>
</evidence>
<evidence type="ECO:0000256" key="1">
    <source>
        <dbReference type="ARBA" id="ARBA00022490"/>
    </source>
</evidence>
<reference evidence="15" key="1">
    <citation type="submission" date="2021-04" db="EMBL/GenBank/DDBJ databases">
        <title>Oceanospirillales bacteria with DddD are important DMSP degraders in coastal seawater.</title>
        <authorList>
            <person name="Liu J."/>
        </authorList>
    </citation>
    <scope>NUCLEOTIDE SEQUENCE</scope>
    <source>
        <strain evidence="15">GY6</strain>
    </source>
</reference>
<evidence type="ECO:0000256" key="5">
    <source>
        <dbReference type="ARBA" id="ARBA00022840"/>
    </source>
</evidence>
<keyword evidence="5 10" id="KW-0067">ATP-binding</keyword>
<dbReference type="PANTHER" id="PTHR43024">
    <property type="entry name" value="UDP-N-ACETYLMURAMOYL-TRIPEPTIDE--D-ALANYL-D-ALANINE LIGASE"/>
    <property type="match status" value="1"/>
</dbReference>
<keyword evidence="9 10" id="KW-0961">Cell wall biogenesis/degradation</keyword>
<dbReference type="Gene3D" id="3.90.190.20">
    <property type="entry name" value="Mur ligase, C-terminal domain"/>
    <property type="match status" value="1"/>
</dbReference>
<evidence type="ECO:0000256" key="10">
    <source>
        <dbReference type="HAMAP-Rule" id="MF_02019"/>
    </source>
</evidence>
<evidence type="ECO:0000256" key="7">
    <source>
        <dbReference type="ARBA" id="ARBA00022984"/>
    </source>
</evidence>
<dbReference type="PANTHER" id="PTHR43024:SF1">
    <property type="entry name" value="UDP-N-ACETYLMURAMOYL-TRIPEPTIDE--D-ALANYL-D-ALANINE LIGASE"/>
    <property type="match status" value="1"/>
</dbReference>
<evidence type="ECO:0000256" key="4">
    <source>
        <dbReference type="ARBA" id="ARBA00022741"/>
    </source>
</evidence>
<dbReference type="SUPFAM" id="SSF63418">
    <property type="entry name" value="MurE/MurF N-terminal domain"/>
    <property type="match status" value="1"/>
</dbReference>
<comment type="pathway">
    <text evidence="10 11">Cell wall biogenesis; peptidoglycan biosynthesis.</text>
</comment>